<evidence type="ECO:0000256" key="1">
    <source>
        <dbReference type="SAM" id="Phobius"/>
    </source>
</evidence>
<sequence length="224" mass="25261">MFKRKPVLLVAFTMYYSLVVLVVGGLLLVDVAESVRCIVRYGPEHYKNGELSYRDGCEFCLRIKSDDQMFKFVCTMKSSFTIQELLEQALSVAEETAKLVTSSGGSAYDNQQKDTLDLVLSQISNTGCDAACGLDDFCSMNVPDDSGEAHCCRHDNCFANDPIDVCEKRTRNVYSSLLAQWTKDHKHRLERLRDFIQNADVNGQSTWSDFDSLSKEDKQFLAKS</sequence>
<protein>
    <submittedName>
        <fullName evidence="2">Uncharacterized protein</fullName>
    </submittedName>
</protein>
<keyword evidence="1" id="KW-0812">Transmembrane</keyword>
<organism evidence="2 3">
    <name type="scientific">Cichlidogyrus casuarinus</name>
    <dbReference type="NCBI Taxonomy" id="1844966"/>
    <lineage>
        <taxon>Eukaryota</taxon>
        <taxon>Metazoa</taxon>
        <taxon>Spiralia</taxon>
        <taxon>Lophotrochozoa</taxon>
        <taxon>Platyhelminthes</taxon>
        <taxon>Monogenea</taxon>
        <taxon>Monopisthocotylea</taxon>
        <taxon>Dactylogyridea</taxon>
        <taxon>Ancyrocephalidae</taxon>
        <taxon>Cichlidogyrus</taxon>
    </lineage>
</organism>
<gene>
    <name evidence="2" type="ORF">Ciccas_006380</name>
</gene>
<dbReference type="AlphaFoldDB" id="A0ABD2Q5Y2"/>
<evidence type="ECO:0000313" key="2">
    <source>
        <dbReference type="EMBL" id="KAL3314984.1"/>
    </source>
</evidence>
<keyword evidence="3" id="KW-1185">Reference proteome</keyword>
<dbReference type="Proteomes" id="UP001626550">
    <property type="component" value="Unassembled WGS sequence"/>
</dbReference>
<evidence type="ECO:0000313" key="3">
    <source>
        <dbReference type="Proteomes" id="UP001626550"/>
    </source>
</evidence>
<proteinExistence type="predicted"/>
<keyword evidence="1" id="KW-0472">Membrane</keyword>
<reference evidence="2 3" key="1">
    <citation type="submission" date="2024-11" db="EMBL/GenBank/DDBJ databases">
        <title>Adaptive evolution of stress response genes in parasites aligns with host niche diversity.</title>
        <authorList>
            <person name="Hahn C."/>
            <person name="Resl P."/>
        </authorList>
    </citation>
    <scope>NUCLEOTIDE SEQUENCE [LARGE SCALE GENOMIC DNA]</scope>
    <source>
        <strain evidence="2">EGGRZ-B1_66</strain>
        <tissue evidence="2">Body</tissue>
    </source>
</reference>
<dbReference type="EMBL" id="JBJKFK010000856">
    <property type="protein sequence ID" value="KAL3314984.1"/>
    <property type="molecule type" value="Genomic_DNA"/>
</dbReference>
<comment type="caution">
    <text evidence="2">The sequence shown here is derived from an EMBL/GenBank/DDBJ whole genome shotgun (WGS) entry which is preliminary data.</text>
</comment>
<feature type="transmembrane region" description="Helical" evidence="1">
    <location>
        <begin position="7"/>
        <end position="29"/>
    </location>
</feature>
<accession>A0ABD2Q5Y2</accession>
<name>A0ABD2Q5Y2_9PLAT</name>
<keyword evidence="1" id="KW-1133">Transmembrane helix</keyword>